<organism evidence="3 4">
    <name type="scientific">Bradyrhizobium betae</name>
    <dbReference type="NCBI Taxonomy" id="244734"/>
    <lineage>
        <taxon>Bacteria</taxon>
        <taxon>Pseudomonadati</taxon>
        <taxon>Pseudomonadota</taxon>
        <taxon>Alphaproteobacteria</taxon>
        <taxon>Hyphomicrobiales</taxon>
        <taxon>Nitrobacteraceae</taxon>
        <taxon>Bradyrhizobium</taxon>
    </lineage>
</organism>
<evidence type="ECO:0000313" key="4">
    <source>
        <dbReference type="Proteomes" id="UP000325641"/>
    </source>
</evidence>
<dbReference type="GO" id="GO:0042597">
    <property type="term" value="C:periplasmic space"/>
    <property type="evidence" value="ECO:0007669"/>
    <property type="project" value="InterPro"/>
</dbReference>
<dbReference type="Pfam" id="PF07813">
    <property type="entry name" value="LTXXQ"/>
    <property type="match status" value="1"/>
</dbReference>
<feature type="chain" id="PRO_5024938576" description="LTXXQ motif family protein" evidence="2">
    <location>
        <begin position="26"/>
        <end position="146"/>
    </location>
</feature>
<feature type="region of interest" description="Disordered" evidence="1">
    <location>
        <begin position="22"/>
        <end position="43"/>
    </location>
</feature>
<gene>
    <name evidence="3" type="ORF">F8237_27890</name>
</gene>
<sequence length="146" mass="16325">MRKTPILLTTAVLLIGTALTGSAGARDRSDRPELTASQMTDQAAARAAQLKADLRLTPEQDKNWPAFEAAVVETWKNQAEQRLAWRNAHAKQPDNVDLIDGMRKEADEQIDRSNAQKKLADAAQPLYNSLDDPQKRRFAAALYRRD</sequence>
<dbReference type="InterPro" id="IPR012899">
    <property type="entry name" value="LTXXQ"/>
</dbReference>
<name>A0A5P6PGQ0_9BRAD</name>
<keyword evidence="2" id="KW-0732">Signal</keyword>
<evidence type="ECO:0000313" key="3">
    <source>
        <dbReference type="EMBL" id="QFI77338.1"/>
    </source>
</evidence>
<dbReference type="EMBL" id="CP044543">
    <property type="protein sequence ID" value="QFI77338.1"/>
    <property type="molecule type" value="Genomic_DNA"/>
</dbReference>
<dbReference type="KEGG" id="bbet:F8237_27890"/>
<feature type="signal peptide" evidence="2">
    <location>
        <begin position="1"/>
        <end position="25"/>
    </location>
</feature>
<dbReference type="Proteomes" id="UP000325641">
    <property type="component" value="Chromosome"/>
</dbReference>
<dbReference type="OrthoDB" id="8451554at2"/>
<evidence type="ECO:0000256" key="1">
    <source>
        <dbReference type="SAM" id="MobiDB-lite"/>
    </source>
</evidence>
<proteinExistence type="predicted"/>
<evidence type="ECO:0000256" key="2">
    <source>
        <dbReference type="SAM" id="SignalP"/>
    </source>
</evidence>
<reference evidence="4" key="1">
    <citation type="submission" date="2019-10" db="EMBL/GenBank/DDBJ databases">
        <title>Complete Genome Sequence of Bradyrhizobium betae type strain PL7HG1T.</title>
        <authorList>
            <person name="Bromfield E.S.P."/>
            <person name="Cloutier S."/>
        </authorList>
    </citation>
    <scope>NUCLEOTIDE SEQUENCE [LARGE SCALE GENOMIC DNA]</scope>
    <source>
        <strain evidence="4">PL7HG1</strain>
    </source>
</reference>
<accession>A0A5P6PGQ0</accession>
<evidence type="ECO:0008006" key="5">
    <source>
        <dbReference type="Google" id="ProtNLM"/>
    </source>
</evidence>
<protein>
    <recommendedName>
        <fullName evidence="5">LTXXQ motif family protein</fullName>
    </recommendedName>
</protein>
<dbReference type="AlphaFoldDB" id="A0A5P6PGQ0"/>